<evidence type="ECO:0000256" key="1">
    <source>
        <dbReference type="SAM" id="MobiDB-lite"/>
    </source>
</evidence>
<dbReference type="OrthoDB" id="3514033at2759"/>
<evidence type="ECO:0000313" key="4">
    <source>
        <dbReference type="Proteomes" id="UP000053958"/>
    </source>
</evidence>
<feature type="region of interest" description="Disordered" evidence="1">
    <location>
        <begin position="152"/>
        <end position="222"/>
    </location>
</feature>
<name>A0A0F4YPH3_RASE3</name>
<dbReference type="RefSeq" id="XP_013326622.1">
    <property type="nucleotide sequence ID" value="XM_013471168.1"/>
</dbReference>
<feature type="compositionally biased region" description="Acidic residues" evidence="1">
    <location>
        <begin position="192"/>
        <end position="201"/>
    </location>
</feature>
<feature type="domain" description="Stc1" evidence="2">
    <location>
        <begin position="36"/>
        <end position="108"/>
    </location>
</feature>
<proteinExistence type="predicted"/>
<protein>
    <recommendedName>
        <fullName evidence="2">Stc1 domain-containing protein</fullName>
    </recommendedName>
</protein>
<gene>
    <name evidence="3" type="ORF">T310_5983</name>
</gene>
<evidence type="ECO:0000313" key="3">
    <source>
        <dbReference type="EMBL" id="KKA20010.1"/>
    </source>
</evidence>
<reference evidence="3 4" key="1">
    <citation type="submission" date="2015-04" db="EMBL/GenBank/DDBJ databases">
        <authorList>
            <person name="Heijne W.H."/>
            <person name="Fedorova N.D."/>
            <person name="Nierman W.C."/>
            <person name="Vollebregt A.W."/>
            <person name="Zhao Z."/>
            <person name="Wu L."/>
            <person name="Kumar M."/>
            <person name="Stam H."/>
            <person name="van den Berg M.A."/>
            <person name="Pel H.J."/>
        </authorList>
    </citation>
    <scope>NUCLEOTIDE SEQUENCE [LARGE SCALE GENOMIC DNA]</scope>
    <source>
        <strain evidence="3 4">CBS 393.64</strain>
    </source>
</reference>
<feature type="compositionally biased region" description="Basic and acidic residues" evidence="1">
    <location>
        <begin position="211"/>
        <end position="221"/>
    </location>
</feature>
<comment type="caution">
    <text evidence="3">The sequence shown here is derived from an EMBL/GenBank/DDBJ whole genome shotgun (WGS) entry which is preliminary data.</text>
</comment>
<sequence length="447" mass="49290">MAPPKGPGGGYSEATVKKADTDITLARIKSARVPDKYRRQDAFSNAQLNRVRNAIARKGYEFVESGRAPVRCRDCVGGPTVELTCIICDKTKAIDEFAKNQRHDPDKAIFVADGQIMQRCSNCVQDHLEVEPWDENCGIADTDSTAHYESNAVKSQYDDDESVPRSVGEPGFDEDFDTTSRGTARTVSALGNDDEDDDDDSVGGGVWVESSRGDEKSEAGKTKSHVFTAFDPQGIGHQRMTSEGGDSESVRTGWESWGINANEEPVPRRVRKKRSGRWAKVEGPRFPKGTAPTMRIPESSGRCLAASDEEEDDGVPHDISDYLKKKKIGYSTDEQKFELTGCKSTDQNAKLCIKCMTMNHVKYAVLSLIPSPEKTGSHCFQLTDRLLKNNCQQQLLPCPQLRCCGNTNDDIIVWKACCQASLNCGTTAGIGVFEPWDSVLPYQHWKG</sequence>
<keyword evidence="4" id="KW-1185">Reference proteome</keyword>
<evidence type="ECO:0000259" key="2">
    <source>
        <dbReference type="Pfam" id="PF12898"/>
    </source>
</evidence>
<dbReference type="EMBL" id="LASV01000298">
    <property type="protein sequence ID" value="KKA20010.1"/>
    <property type="molecule type" value="Genomic_DNA"/>
</dbReference>
<organism evidence="3 4">
    <name type="scientific">Rasamsonia emersonii (strain ATCC 16479 / CBS 393.64 / IMI 116815)</name>
    <dbReference type="NCBI Taxonomy" id="1408163"/>
    <lineage>
        <taxon>Eukaryota</taxon>
        <taxon>Fungi</taxon>
        <taxon>Dikarya</taxon>
        <taxon>Ascomycota</taxon>
        <taxon>Pezizomycotina</taxon>
        <taxon>Eurotiomycetes</taxon>
        <taxon>Eurotiomycetidae</taxon>
        <taxon>Eurotiales</taxon>
        <taxon>Trichocomaceae</taxon>
        <taxon>Rasamsonia</taxon>
    </lineage>
</organism>
<accession>A0A0F4YPH3</accession>
<dbReference type="Proteomes" id="UP000053958">
    <property type="component" value="Unassembled WGS sequence"/>
</dbReference>
<dbReference type="AlphaFoldDB" id="A0A0F4YPH3"/>
<dbReference type="GeneID" id="25318303"/>
<dbReference type="InterPro" id="IPR024630">
    <property type="entry name" value="Stc1"/>
</dbReference>
<feature type="region of interest" description="Disordered" evidence="1">
    <location>
        <begin position="265"/>
        <end position="299"/>
    </location>
</feature>
<dbReference type="Pfam" id="PF12898">
    <property type="entry name" value="Stc1"/>
    <property type="match status" value="1"/>
</dbReference>
<dbReference type="STRING" id="1408163.A0A0F4YPH3"/>
<feature type="compositionally biased region" description="Basic residues" evidence="1">
    <location>
        <begin position="268"/>
        <end position="277"/>
    </location>
</feature>